<protein>
    <submittedName>
        <fullName evidence="1">Uncharacterized protein</fullName>
    </submittedName>
</protein>
<gene>
    <name evidence="1" type="ORF">DFH08DRAFT_636894</name>
</gene>
<organism evidence="1 2">
    <name type="scientific">Mycena albidolilacea</name>
    <dbReference type="NCBI Taxonomy" id="1033008"/>
    <lineage>
        <taxon>Eukaryota</taxon>
        <taxon>Fungi</taxon>
        <taxon>Dikarya</taxon>
        <taxon>Basidiomycota</taxon>
        <taxon>Agaricomycotina</taxon>
        <taxon>Agaricomycetes</taxon>
        <taxon>Agaricomycetidae</taxon>
        <taxon>Agaricales</taxon>
        <taxon>Marasmiineae</taxon>
        <taxon>Mycenaceae</taxon>
        <taxon>Mycena</taxon>
    </lineage>
</organism>
<reference evidence="1" key="1">
    <citation type="submission" date="2023-03" db="EMBL/GenBank/DDBJ databases">
        <title>Massive genome expansion in bonnet fungi (Mycena s.s.) driven by repeated elements and novel gene families across ecological guilds.</title>
        <authorList>
            <consortium name="Lawrence Berkeley National Laboratory"/>
            <person name="Harder C.B."/>
            <person name="Miyauchi S."/>
            <person name="Viragh M."/>
            <person name="Kuo A."/>
            <person name="Thoen E."/>
            <person name="Andreopoulos B."/>
            <person name="Lu D."/>
            <person name="Skrede I."/>
            <person name="Drula E."/>
            <person name="Henrissat B."/>
            <person name="Morin E."/>
            <person name="Kohler A."/>
            <person name="Barry K."/>
            <person name="LaButti K."/>
            <person name="Morin E."/>
            <person name="Salamov A."/>
            <person name="Lipzen A."/>
            <person name="Mereny Z."/>
            <person name="Hegedus B."/>
            <person name="Baldrian P."/>
            <person name="Stursova M."/>
            <person name="Weitz H."/>
            <person name="Taylor A."/>
            <person name="Grigoriev I.V."/>
            <person name="Nagy L.G."/>
            <person name="Martin F."/>
            <person name="Kauserud H."/>
        </authorList>
    </citation>
    <scope>NUCLEOTIDE SEQUENCE</scope>
    <source>
        <strain evidence="1">CBHHK002</strain>
    </source>
</reference>
<evidence type="ECO:0000313" key="2">
    <source>
        <dbReference type="Proteomes" id="UP001218218"/>
    </source>
</evidence>
<feature type="non-terminal residue" evidence="1">
    <location>
        <position position="120"/>
    </location>
</feature>
<dbReference type="AlphaFoldDB" id="A0AAD7EP49"/>
<accession>A0AAD7EP49</accession>
<proteinExistence type="predicted"/>
<dbReference type="EMBL" id="JARIHO010000022">
    <property type="protein sequence ID" value="KAJ7343866.1"/>
    <property type="molecule type" value="Genomic_DNA"/>
</dbReference>
<name>A0AAD7EP49_9AGAR</name>
<sequence length="120" mass="13682">MLLDIMDNFPRCRFTTAQISLIIQFAKNLGVPNVPSIKSLRNIQQSLQSNCGGVPTRIESMQGNIFYMNDIRDTIARDLANPLVAPHMHFYPEETDGPISEVFQAERWTEYTPEQLTPIL</sequence>
<dbReference type="Proteomes" id="UP001218218">
    <property type="component" value="Unassembled WGS sequence"/>
</dbReference>
<comment type="caution">
    <text evidence="1">The sequence shown here is derived from an EMBL/GenBank/DDBJ whole genome shotgun (WGS) entry which is preliminary data.</text>
</comment>
<evidence type="ECO:0000313" key="1">
    <source>
        <dbReference type="EMBL" id="KAJ7343866.1"/>
    </source>
</evidence>
<keyword evidence="2" id="KW-1185">Reference proteome</keyword>